<protein>
    <recommendedName>
        <fullName evidence="1">Phospholipid/glycerol acyltransferase domain-containing protein</fullName>
    </recommendedName>
</protein>
<feature type="domain" description="Phospholipid/glycerol acyltransferase" evidence="1">
    <location>
        <begin position="71"/>
        <end position="188"/>
    </location>
</feature>
<dbReference type="EMBL" id="ACZI02000002">
    <property type="protein sequence ID" value="EFV13117.1"/>
    <property type="molecule type" value="Genomic_DNA"/>
</dbReference>
<accession>E5XRB4</accession>
<comment type="caution">
    <text evidence="2">The sequence shown here is derived from an EMBL/GenBank/DDBJ whole genome shotgun (WGS) entry which is preliminary data.</text>
</comment>
<sequence length="303" mass="33456">MRDLRDPAGLTMLALMQDCAHEEHGAEERSGGRVEWLKGQFAEYQFVADFVQALRKPYVEGLENLSPDGRFLLVANHVLSGSDVPLIMHEVSRHVGKPVRPLAHWAFGQFKGFFGDMFQAMGAVVGSPENADKLMAANEPVLVFPGGAREIARGKDQLHQLDWGERKGFARVAVKHKYPIIPTTVVGADYEYRVLTTRDGAWSRAVRAVNKALGGGEAVEVPPLMRGVAGTSIRYPQRLYLRFSPPIETAKPARTSVDAWVDSVREATKAAIESSFAELLALRGRDPFRNLAPWARQRAAMPA</sequence>
<dbReference type="InterPro" id="IPR016676">
    <property type="entry name" value="P_lipid/glycerol_AcTrfase_prd"/>
</dbReference>
<dbReference type="Pfam" id="PF01553">
    <property type="entry name" value="Acyltransferase"/>
    <property type="match status" value="1"/>
</dbReference>
<dbReference type="HOGENOM" id="CLU_015395_0_0_11"/>
<evidence type="ECO:0000313" key="3">
    <source>
        <dbReference type="Proteomes" id="UP000004816"/>
    </source>
</evidence>
<dbReference type="SUPFAM" id="SSF69593">
    <property type="entry name" value="Glycerol-3-phosphate (1)-acyltransferase"/>
    <property type="match status" value="1"/>
</dbReference>
<dbReference type="PANTHER" id="PTHR22753:SF14">
    <property type="entry name" value="MONOACYLGLYCEROL_DIACYLGLYCEROL O-ACYLTRANSFERASE"/>
    <property type="match status" value="1"/>
</dbReference>
<reference evidence="2 3" key="1">
    <citation type="journal article" date="2011" name="Stand. Genomic Sci.">
        <title>High quality draft genome sequence of Segniliparus rugosus CDC 945(T)= (ATCC BAA-974(T)).</title>
        <authorList>
            <person name="Earl A.M."/>
            <person name="Desjardins C.A."/>
            <person name="Fitzgerald M.G."/>
            <person name="Arachchi H.M."/>
            <person name="Zeng Q."/>
            <person name="Mehta T."/>
            <person name="Griggs A."/>
            <person name="Birren B.W."/>
            <person name="Toney N.C."/>
            <person name="Carr J."/>
            <person name="Posey J."/>
            <person name="Butler W.R."/>
        </authorList>
    </citation>
    <scope>NUCLEOTIDE SEQUENCE [LARGE SCALE GENOMIC DNA]</scope>
    <source>
        <strain evidence="3">ATCC BAA-974 / DSM 45345 / CCUG 50838 / CIP 108380 / JCM 13579 / CDC 945</strain>
    </source>
</reference>
<dbReference type="CDD" id="cd07987">
    <property type="entry name" value="LPLAT_MGAT-like"/>
    <property type="match status" value="1"/>
</dbReference>
<keyword evidence="3" id="KW-1185">Reference proteome</keyword>
<dbReference type="Proteomes" id="UP000004816">
    <property type="component" value="Unassembled WGS sequence"/>
</dbReference>
<evidence type="ECO:0000313" key="2">
    <source>
        <dbReference type="EMBL" id="EFV13117.1"/>
    </source>
</evidence>
<evidence type="ECO:0000259" key="1">
    <source>
        <dbReference type="SMART" id="SM00563"/>
    </source>
</evidence>
<name>E5XRB4_SEGRC</name>
<dbReference type="AlphaFoldDB" id="E5XRB4"/>
<dbReference type="PANTHER" id="PTHR22753">
    <property type="entry name" value="TRANSMEMBRANE PROTEIN 68"/>
    <property type="match status" value="1"/>
</dbReference>
<dbReference type="GO" id="GO:0016746">
    <property type="term" value="F:acyltransferase activity"/>
    <property type="evidence" value="ECO:0007669"/>
    <property type="project" value="InterPro"/>
</dbReference>
<gene>
    <name evidence="2" type="ORF">HMPREF9336_02036</name>
</gene>
<organism evidence="2 3">
    <name type="scientific">Segniliparus rugosus (strain ATCC BAA-974 / DSM 45345 / CCUG 50838 / CIP 108380 / JCM 13579 / CDC 945)</name>
    <dbReference type="NCBI Taxonomy" id="679197"/>
    <lineage>
        <taxon>Bacteria</taxon>
        <taxon>Bacillati</taxon>
        <taxon>Actinomycetota</taxon>
        <taxon>Actinomycetes</taxon>
        <taxon>Mycobacteriales</taxon>
        <taxon>Segniliparaceae</taxon>
        <taxon>Segniliparus</taxon>
    </lineage>
</organism>
<dbReference type="STRING" id="679197.HMPREF9336_02036"/>
<dbReference type="InterPro" id="IPR002123">
    <property type="entry name" value="Plipid/glycerol_acylTrfase"/>
</dbReference>
<dbReference type="PIRSF" id="PIRSF016753">
    <property type="entry name" value="P_lipid/glycerol_ac_tran_prd"/>
    <property type="match status" value="1"/>
</dbReference>
<dbReference type="GO" id="GO:0016020">
    <property type="term" value="C:membrane"/>
    <property type="evidence" value="ECO:0007669"/>
    <property type="project" value="TreeGrafter"/>
</dbReference>
<dbReference type="eggNOG" id="COG0204">
    <property type="taxonomic scope" value="Bacteria"/>
</dbReference>
<proteinExistence type="predicted"/>
<dbReference type="SMART" id="SM00563">
    <property type="entry name" value="PlsC"/>
    <property type="match status" value="1"/>
</dbReference>